<evidence type="ECO:0000313" key="3">
    <source>
        <dbReference type="Proteomes" id="UP000799770"/>
    </source>
</evidence>
<protein>
    <recommendedName>
        <fullName evidence="1">Asl1-like glycosyl hydrolase catalytic domain-containing protein</fullName>
    </recommendedName>
</protein>
<evidence type="ECO:0000313" key="2">
    <source>
        <dbReference type="EMBL" id="KAF2108437.1"/>
    </source>
</evidence>
<dbReference type="AlphaFoldDB" id="A0A6A5YPV9"/>
<dbReference type="EMBL" id="ML977347">
    <property type="protein sequence ID" value="KAF2108437.1"/>
    <property type="molecule type" value="Genomic_DNA"/>
</dbReference>
<dbReference type="InterPro" id="IPR017853">
    <property type="entry name" value="GH"/>
</dbReference>
<dbReference type="PANTHER" id="PTHR34154">
    <property type="entry name" value="ALKALI-SENSITIVE LINKAGE PROTEIN 1"/>
    <property type="match status" value="1"/>
</dbReference>
<feature type="domain" description="Asl1-like glycosyl hydrolase catalytic" evidence="1">
    <location>
        <begin position="28"/>
        <end position="240"/>
    </location>
</feature>
<dbReference type="InterPro" id="IPR024655">
    <property type="entry name" value="Asl1_glyco_hydro_catalytic"/>
</dbReference>
<evidence type="ECO:0000259" key="1">
    <source>
        <dbReference type="Pfam" id="PF11790"/>
    </source>
</evidence>
<dbReference type="PANTHER" id="PTHR34154:SF3">
    <property type="entry name" value="ALKALI-SENSITIVE LINKAGE PROTEIN 1"/>
    <property type="match status" value="1"/>
</dbReference>
<dbReference type="Pfam" id="PF11790">
    <property type="entry name" value="Glyco_hydro_cc"/>
    <property type="match status" value="1"/>
</dbReference>
<keyword evidence="3" id="KW-1185">Reference proteome</keyword>
<dbReference type="Proteomes" id="UP000799770">
    <property type="component" value="Unassembled WGS sequence"/>
</dbReference>
<dbReference type="OrthoDB" id="43654at2759"/>
<gene>
    <name evidence="2" type="ORF">BDV96DRAFT_259795</name>
</gene>
<name>A0A6A5YPV9_9PLEO</name>
<proteinExistence type="predicted"/>
<dbReference type="GO" id="GO:0009277">
    <property type="term" value="C:fungal-type cell wall"/>
    <property type="evidence" value="ECO:0007669"/>
    <property type="project" value="TreeGrafter"/>
</dbReference>
<dbReference type="GO" id="GO:0071966">
    <property type="term" value="P:fungal-type cell wall polysaccharide metabolic process"/>
    <property type="evidence" value="ECO:0007669"/>
    <property type="project" value="TreeGrafter"/>
</dbReference>
<dbReference type="InterPro" id="IPR053183">
    <property type="entry name" value="ASL1"/>
</dbReference>
<reference evidence="2" key="1">
    <citation type="journal article" date="2020" name="Stud. Mycol.">
        <title>101 Dothideomycetes genomes: a test case for predicting lifestyles and emergence of pathogens.</title>
        <authorList>
            <person name="Haridas S."/>
            <person name="Albert R."/>
            <person name="Binder M."/>
            <person name="Bloem J."/>
            <person name="Labutti K."/>
            <person name="Salamov A."/>
            <person name="Andreopoulos B."/>
            <person name="Baker S."/>
            <person name="Barry K."/>
            <person name="Bills G."/>
            <person name="Bluhm B."/>
            <person name="Cannon C."/>
            <person name="Castanera R."/>
            <person name="Culley D."/>
            <person name="Daum C."/>
            <person name="Ezra D."/>
            <person name="Gonzalez J."/>
            <person name="Henrissat B."/>
            <person name="Kuo A."/>
            <person name="Liang C."/>
            <person name="Lipzen A."/>
            <person name="Lutzoni F."/>
            <person name="Magnuson J."/>
            <person name="Mondo S."/>
            <person name="Nolan M."/>
            <person name="Ohm R."/>
            <person name="Pangilinan J."/>
            <person name="Park H.-J."/>
            <person name="Ramirez L."/>
            <person name="Alfaro M."/>
            <person name="Sun H."/>
            <person name="Tritt A."/>
            <person name="Yoshinaga Y."/>
            <person name="Zwiers L.-H."/>
            <person name="Turgeon B."/>
            <person name="Goodwin S."/>
            <person name="Spatafora J."/>
            <person name="Crous P."/>
            <person name="Grigoriev I."/>
        </authorList>
    </citation>
    <scope>NUCLEOTIDE SEQUENCE</scope>
    <source>
        <strain evidence="2">CBS 627.86</strain>
    </source>
</reference>
<sequence length="247" mass="28454">MTIKKRTILWDYTNTNEVPQRLDGVNFDGPISSVSNWNAWVPPELKGRAPFRPMIHLERELNGDPWQWICTSDQPIVHFFNEPERAGISPQQAADYWHNQVVPQLRNERGKQLVSPSCASDPAGQQWIGDFMNLVQDSPPDFLGLHWYGTSTDECKGYISSSHDRFPNLKIIVSEIASISRDGGEVYQFTKDICNWMDDTEYIFEYGFFGCMKHMPDDFVSPAARLMNEDGSFTDLMWKYMSDQPIN</sequence>
<accession>A0A6A5YPV9</accession>
<organism evidence="2 3">
    <name type="scientific">Lophiotrema nucula</name>
    <dbReference type="NCBI Taxonomy" id="690887"/>
    <lineage>
        <taxon>Eukaryota</taxon>
        <taxon>Fungi</taxon>
        <taxon>Dikarya</taxon>
        <taxon>Ascomycota</taxon>
        <taxon>Pezizomycotina</taxon>
        <taxon>Dothideomycetes</taxon>
        <taxon>Pleosporomycetidae</taxon>
        <taxon>Pleosporales</taxon>
        <taxon>Lophiotremataceae</taxon>
        <taxon>Lophiotrema</taxon>
    </lineage>
</organism>
<dbReference type="SUPFAM" id="SSF51445">
    <property type="entry name" value="(Trans)glycosidases"/>
    <property type="match status" value="1"/>
</dbReference>
<dbReference type="Gene3D" id="3.20.20.80">
    <property type="entry name" value="Glycosidases"/>
    <property type="match status" value="1"/>
</dbReference>